<protein>
    <recommendedName>
        <fullName evidence="3">NAD-dependent epimerase/dehydratase domain-containing protein</fullName>
    </recommendedName>
</protein>
<dbReference type="STRING" id="685588.A0A067SQB4"/>
<evidence type="ECO:0000313" key="4">
    <source>
        <dbReference type="EMBL" id="KDR73145.1"/>
    </source>
</evidence>
<reference evidence="5" key="1">
    <citation type="journal article" date="2014" name="Proc. Natl. Acad. Sci. U.S.A.">
        <title>Extensive sampling of basidiomycete genomes demonstrates inadequacy of the white-rot/brown-rot paradigm for wood decay fungi.</title>
        <authorList>
            <person name="Riley R."/>
            <person name="Salamov A.A."/>
            <person name="Brown D.W."/>
            <person name="Nagy L.G."/>
            <person name="Floudas D."/>
            <person name="Held B.W."/>
            <person name="Levasseur A."/>
            <person name="Lombard V."/>
            <person name="Morin E."/>
            <person name="Otillar R."/>
            <person name="Lindquist E.A."/>
            <person name="Sun H."/>
            <person name="LaButti K.M."/>
            <person name="Schmutz J."/>
            <person name="Jabbour D."/>
            <person name="Luo H."/>
            <person name="Baker S.E."/>
            <person name="Pisabarro A.G."/>
            <person name="Walton J.D."/>
            <person name="Blanchette R.A."/>
            <person name="Henrissat B."/>
            <person name="Martin F."/>
            <person name="Cullen D."/>
            <person name="Hibbett D.S."/>
            <person name="Grigoriev I.V."/>
        </authorList>
    </citation>
    <scope>NUCLEOTIDE SEQUENCE [LARGE SCALE GENOMIC DNA]</scope>
    <source>
        <strain evidence="5">CBS 339.88</strain>
    </source>
</reference>
<dbReference type="SUPFAM" id="SSF51735">
    <property type="entry name" value="NAD(P)-binding Rossmann-fold domains"/>
    <property type="match status" value="1"/>
</dbReference>
<dbReference type="OrthoDB" id="2735536at2759"/>
<sequence>MSKELVLVTGINGFIAGHTAEELLKQGYRVRGTARGAKYDLLVETVKVPGLEFVQVDDIATGSFTEALKGVDAVIHIACPLPGRKDIDETFKSAIDGALNVVRQAQKAGVKKIVVTSSFGCLLSPTHIPAFHGLNLNETNWGVADDEEYEKNKEDKYYVYFTAKIKAEKAVWDFAAQHPELNVATVLPGYVVGPYPKTFPLPTSVATMGTNDFIHTVINKGDPPFAPNWIVDGRDVGKGHVRVLQQLPLPETDVKRFIINGATYTWGQVATHLKKAKPEIADRIIALEDIKPLPGVLTTLDTTRAKEILGFTEFIPTEQTIEEGADDILELEKQWAKK</sequence>
<gene>
    <name evidence="4" type="ORF">GALMADRAFT_228280</name>
</gene>
<dbReference type="InterPro" id="IPR050425">
    <property type="entry name" value="NAD(P)_dehydrat-like"/>
</dbReference>
<feature type="domain" description="NAD-dependent epimerase/dehydratase" evidence="3">
    <location>
        <begin position="6"/>
        <end position="207"/>
    </location>
</feature>
<dbReference type="PANTHER" id="PTHR10366">
    <property type="entry name" value="NAD DEPENDENT EPIMERASE/DEHYDRATASE"/>
    <property type="match status" value="1"/>
</dbReference>
<name>A0A067SQB4_GALM3</name>
<evidence type="ECO:0000313" key="5">
    <source>
        <dbReference type="Proteomes" id="UP000027222"/>
    </source>
</evidence>
<accession>A0A067SQB4</accession>
<dbReference type="EMBL" id="KL142386">
    <property type="protein sequence ID" value="KDR73145.1"/>
    <property type="molecule type" value="Genomic_DNA"/>
</dbReference>
<keyword evidence="1" id="KW-0560">Oxidoreductase</keyword>
<evidence type="ECO:0000259" key="3">
    <source>
        <dbReference type="Pfam" id="PF01370"/>
    </source>
</evidence>
<dbReference type="InterPro" id="IPR036291">
    <property type="entry name" value="NAD(P)-bd_dom_sf"/>
</dbReference>
<dbReference type="HOGENOM" id="CLU_007383_9_2_1"/>
<dbReference type="Gene3D" id="3.40.50.720">
    <property type="entry name" value="NAD(P)-binding Rossmann-like Domain"/>
    <property type="match status" value="1"/>
</dbReference>
<dbReference type="GO" id="GO:0016616">
    <property type="term" value="F:oxidoreductase activity, acting on the CH-OH group of donors, NAD or NADP as acceptor"/>
    <property type="evidence" value="ECO:0007669"/>
    <property type="project" value="TreeGrafter"/>
</dbReference>
<dbReference type="PANTHER" id="PTHR10366:SF562">
    <property type="entry name" value="ALDEHYDE REDUCTASE II (AFU_ORTHOLOGUE AFUA_1G11360)"/>
    <property type="match status" value="1"/>
</dbReference>
<evidence type="ECO:0000256" key="2">
    <source>
        <dbReference type="ARBA" id="ARBA00023445"/>
    </source>
</evidence>
<proteinExistence type="inferred from homology"/>
<dbReference type="Proteomes" id="UP000027222">
    <property type="component" value="Unassembled WGS sequence"/>
</dbReference>
<dbReference type="InterPro" id="IPR001509">
    <property type="entry name" value="Epimerase_deHydtase"/>
</dbReference>
<organism evidence="4 5">
    <name type="scientific">Galerina marginata (strain CBS 339.88)</name>
    <dbReference type="NCBI Taxonomy" id="685588"/>
    <lineage>
        <taxon>Eukaryota</taxon>
        <taxon>Fungi</taxon>
        <taxon>Dikarya</taxon>
        <taxon>Basidiomycota</taxon>
        <taxon>Agaricomycotina</taxon>
        <taxon>Agaricomycetes</taxon>
        <taxon>Agaricomycetidae</taxon>
        <taxon>Agaricales</taxon>
        <taxon>Agaricineae</taxon>
        <taxon>Strophariaceae</taxon>
        <taxon>Galerina</taxon>
    </lineage>
</organism>
<keyword evidence="5" id="KW-1185">Reference proteome</keyword>
<dbReference type="Pfam" id="PF01370">
    <property type="entry name" value="Epimerase"/>
    <property type="match status" value="1"/>
</dbReference>
<comment type="similarity">
    <text evidence="2">Belongs to the NAD(P)-dependent epimerase/dehydratase family. Dihydroflavonol-4-reductase subfamily.</text>
</comment>
<evidence type="ECO:0000256" key="1">
    <source>
        <dbReference type="ARBA" id="ARBA00023002"/>
    </source>
</evidence>
<dbReference type="AlphaFoldDB" id="A0A067SQB4"/>